<dbReference type="Gene3D" id="3.40.50.1820">
    <property type="entry name" value="alpha/beta hydrolase"/>
    <property type="match status" value="1"/>
</dbReference>
<evidence type="ECO:0000313" key="4">
    <source>
        <dbReference type="Proteomes" id="UP000218334"/>
    </source>
</evidence>
<accession>A0A2H3AZH0</accession>
<dbReference type="Pfam" id="PF00326">
    <property type="entry name" value="Peptidase_S9"/>
    <property type="match status" value="1"/>
</dbReference>
<dbReference type="InterPro" id="IPR029058">
    <property type="entry name" value="AB_hydrolase_fold"/>
</dbReference>
<protein>
    <submittedName>
        <fullName evidence="3">Ectomycorrhiza-regulated esterase</fullName>
    </submittedName>
</protein>
<feature type="region of interest" description="Disordered" evidence="1">
    <location>
        <begin position="1"/>
        <end position="33"/>
    </location>
</feature>
<dbReference type="Proteomes" id="UP000218334">
    <property type="component" value="Unassembled WGS sequence"/>
</dbReference>
<dbReference type="InterPro" id="IPR001375">
    <property type="entry name" value="Peptidase_S9_cat"/>
</dbReference>
<evidence type="ECO:0000259" key="2">
    <source>
        <dbReference type="Pfam" id="PF00326"/>
    </source>
</evidence>
<sequence length="282" mass="32107">MPERVASNVFVPSPHSGEPSSIAGVLEQSEPGESTHGRKLALSIVSHKDYLFLKRLATTLPVDTFRFDFRGRFESPGIWRQNSLEQDIEDLYVVTEYLTTCFGYHIDLIVAHSRGTILAVRWLCTTGEGKTVSGFVNVSGRYRMRVDSDETKEWNESFVNDGFHLLNLKAFKIKIYPEDIDTFANFDESLVETRFPQTTDVLTIHGMLDRTVPVYDAVLYAKTLSNRRPGTHTLHLMEHTDHNCNGRHDEVVQTILDWLDTRLKGKLQSGVWKGTDYVKGKL</sequence>
<name>A0A2H3AZH0_9AGAR</name>
<keyword evidence="4" id="KW-1185">Reference proteome</keyword>
<evidence type="ECO:0000313" key="3">
    <source>
        <dbReference type="EMBL" id="PBK64061.1"/>
    </source>
</evidence>
<feature type="domain" description="Peptidase S9 prolyl oligopeptidase catalytic" evidence="2">
    <location>
        <begin position="190"/>
        <end position="264"/>
    </location>
</feature>
<gene>
    <name evidence="3" type="ORF">ARMSODRAFT_1056561</name>
</gene>
<dbReference type="EMBL" id="KZ293454">
    <property type="protein sequence ID" value="PBK64061.1"/>
    <property type="molecule type" value="Genomic_DNA"/>
</dbReference>
<evidence type="ECO:0000256" key="1">
    <source>
        <dbReference type="SAM" id="MobiDB-lite"/>
    </source>
</evidence>
<dbReference type="AlphaFoldDB" id="A0A2H3AZH0"/>
<reference evidence="4" key="1">
    <citation type="journal article" date="2017" name="Nat. Ecol. Evol.">
        <title>Genome expansion and lineage-specific genetic innovations in the forest pathogenic fungi Armillaria.</title>
        <authorList>
            <person name="Sipos G."/>
            <person name="Prasanna A.N."/>
            <person name="Walter M.C."/>
            <person name="O'Connor E."/>
            <person name="Balint B."/>
            <person name="Krizsan K."/>
            <person name="Kiss B."/>
            <person name="Hess J."/>
            <person name="Varga T."/>
            <person name="Slot J."/>
            <person name="Riley R."/>
            <person name="Boka B."/>
            <person name="Rigling D."/>
            <person name="Barry K."/>
            <person name="Lee J."/>
            <person name="Mihaltcheva S."/>
            <person name="LaButti K."/>
            <person name="Lipzen A."/>
            <person name="Waldron R."/>
            <person name="Moloney N.M."/>
            <person name="Sperisen C."/>
            <person name="Kredics L."/>
            <person name="Vagvoelgyi C."/>
            <person name="Patrignani A."/>
            <person name="Fitzpatrick D."/>
            <person name="Nagy I."/>
            <person name="Doyle S."/>
            <person name="Anderson J.B."/>
            <person name="Grigoriev I.V."/>
            <person name="Gueldener U."/>
            <person name="Muensterkoetter M."/>
            <person name="Nagy L.G."/>
        </authorList>
    </citation>
    <scope>NUCLEOTIDE SEQUENCE [LARGE SCALE GENOMIC DNA]</scope>
    <source>
        <strain evidence="4">28-4</strain>
    </source>
</reference>
<dbReference type="GO" id="GO:0008236">
    <property type="term" value="F:serine-type peptidase activity"/>
    <property type="evidence" value="ECO:0007669"/>
    <property type="project" value="InterPro"/>
</dbReference>
<organism evidence="3 4">
    <name type="scientific">Armillaria solidipes</name>
    <dbReference type="NCBI Taxonomy" id="1076256"/>
    <lineage>
        <taxon>Eukaryota</taxon>
        <taxon>Fungi</taxon>
        <taxon>Dikarya</taxon>
        <taxon>Basidiomycota</taxon>
        <taxon>Agaricomycotina</taxon>
        <taxon>Agaricomycetes</taxon>
        <taxon>Agaricomycetidae</taxon>
        <taxon>Agaricales</taxon>
        <taxon>Marasmiineae</taxon>
        <taxon>Physalacriaceae</taxon>
        <taxon>Armillaria</taxon>
    </lineage>
</organism>
<dbReference type="STRING" id="1076256.A0A2H3AZH0"/>
<dbReference type="SUPFAM" id="SSF53474">
    <property type="entry name" value="alpha/beta-Hydrolases"/>
    <property type="match status" value="1"/>
</dbReference>
<proteinExistence type="predicted"/>
<dbReference type="GO" id="GO:0006508">
    <property type="term" value="P:proteolysis"/>
    <property type="evidence" value="ECO:0007669"/>
    <property type="project" value="InterPro"/>
</dbReference>